<evidence type="ECO:0000313" key="1">
    <source>
        <dbReference type="EMBL" id="GAH28464.1"/>
    </source>
</evidence>
<name>X1FGG3_9ZZZZ</name>
<protein>
    <submittedName>
        <fullName evidence="1">Uncharacterized protein</fullName>
    </submittedName>
</protein>
<reference evidence="1" key="1">
    <citation type="journal article" date="2014" name="Front. Microbiol.">
        <title>High frequency of phylogenetically diverse reductive dehalogenase-homologous genes in deep subseafloor sedimentary metagenomes.</title>
        <authorList>
            <person name="Kawai M."/>
            <person name="Futagami T."/>
            <person name="Toyoda A."/>
            <person name="Takaki Y."/>
            <person name="Nishi S."/>
            <person name="Hori S."/>
            <person name="Arai W."/>
            <person name="Tsubouchi T."/>
            <person name="Morono Y."/>
            <person name="Uchiyama I."/>
            <person name="Ito T."/>
            <person name="Fujiyama A."/>
            <person name="Inagaki F."/>
            <person name="Takami H."/>
        </authorList>
    </citation>
    <scope>NUCLEOTIDE SEQUENCE</scope>
    <source>
        <strain evidence="1">Expedition CK06-06</strain>
    </source>
</reference>
<sequence>MALVKYGAGIIQMSGSIAGDVHARNRFGNYIRPRTKPV</sequence>
<accession>X1FGG3</accession>
<dbReference type="EMBL" id="BARU01000180">
    <property type="protein sequence ID" value="GAH28464.1"/>
    <property type="molecule type" value="Genomic_DNA"/>
</dbReference>
<organism evidence="1">
    <name type="scientific">marine sediment metagenome</name>
    <dbReference type="NCBI Taxonomy" id="412755"/>
    <lineage>
        <taxon>unclassified sequences</taxon>
        <taxon>metagenomes</taxon>
        <taxon>ecological metagenomes</taxon>
    </lineage>
</organism>
<feature type="non-terminal residue" evidence="1">
    <location>
        <position position="38"/>
    </location>
</feature>
<dbReference type="AlphaFoldDB" id="X1FGG3"/>
<gene>
    <name evidence="1" type="ORF">S03H2_00763</name>
</gene>
<proteinExistence type="predicted"/>
<comment type="caution">
    <text evidence="1">The sequence shown here is derived from an EMBL/GenBank/DDBJ whole genome shotgun (WGS) entry which is preliminary data.</text>
</comment>